<dbReference type="EMBL" id="JAUEPU010000003">
    <property type="protein sequence ID" value="KAK0504330.1"/>
    <property type="molecule type" value="Genomic_DNA"/>
</dbReference>
<feature type="signal peptide" evidence="1">
    <location>
        <begin position="1"/>
        <end position="24"/>
    </location>
</feature>
<evidence type="ECO:0000313" key="3">
    <source>
        <dbReference type="Proteomes" id="UP001175228"/>
    </source>
</evidence>
<feature type="non-terminal residue" evidence="2">
    <location>
        <position position="78"/>
    </location>
</feature>
<organism evidence="2 3">
    <name type="scientific">Armillaria luteobubalina</name>
    <dbReference type="NCBI Taxonomy" id="153913"/>
    <lineage>
        <taxon>Eukaryota</taxon>
        <taxon>Fungi</taxon>
        <taxon>Dikarya</taxon>
        <taxon>Basidiomycota</taxon>
        <taxon>Agaricomycotina</taxon>
        <taxon>Agaricomycetes</taxon>
        <taxon>Agaricomycetidae</taxon>
        <taxon>Agaricales</taxon>
        <taxon>Marasmiineae</taxon>
        <taxon>Physalacriaceae</taxon>
        <taxon>Armillaria</taxon>
    </lineage>
</organism>
<feature type="chain" id="PRO_5041323326" evidence="1">
    <location>
        <begin position="25"/>
        <end position="78"/>
    </location>
</feature>
<dbReference type="AlphaFoldDB" id="A0AA39V3P3"/>
<accession>A0AA39V3P3</accession>
<reference evidence="2" key="1">
    <citation type="submission" date="2023-06" db="EMBL/GenBank/DDBJ databases">
        <authorList>
            <consortium name="Lawrence Berkeley National Laboratory"/>
            <person name="Ahrendt S."/>
            <person name="Sahu N."/>
            <person name="Indic B."/>
            <person name="Wong-Bajracharya J."/>
            <person name="Merenyi Z."/>
            <person name="Ke H.-M."/>
            <person name="Monk M."/>
            <person name="Kocsube S."/>
            <person name="Drula E."/>
            <person name="Lipzen A."/>
            <person name="Balint B."/>
            <person name="Henrissat B."/>
            <person name="Andreopoulos B."/>
            <person name="Martin F.M."/>
            <person name="Harder C.B."/>
            <person name="Rigling D."/>
            <person name="Ford K.L."/>
            <person name="Foster G.D."/>
            <person name="Pangilinan J."/>
            <person name="Papanicolaou A."/>
            <person name="Barry K."/>
            <person name="LaButti K."/>
            <person name="Viragh M."/>
            <person name="Koriabine M."/>
            <person name="Yan M."/>
            <person name="Riley R."/>
            <person name="Champramary S."/>
            <person name="Plett K.L."/>
            <person name="Tsai I.J."/>
            <person name="Slot J."/>
            <person name="Sipos G."/>
            <person name="Plett J."/>
            <person name="Nagy L.G."/>
            <person name="Grigoriev I.V."/>
        </authorList>
    </citation>
    <scope>NUCLEOTIDE SEQUENCE</scope>
    <source>
        <strain evidence="2">HWK02</strain>
    </source>
</reference>
<keyword evidence="3" id="KW-1185">Reference proteome</keyword>
<protein>
    <submittedName>
        <fullName evidence="2">Uncharacterized protein</fullName>
    </submittedName>
</protein>
<proteinExistence type="predicted"/>
<comment type="caution">
    <text evidence="2">The sequence shown here is derived from an EMBL/GenBank/DDBJ whole genome shotgun (WGS) entry which is preliminary data.</text>
</comment>
<keyword evidence="1" id="KW-0732">Signal</keyword>
<dbReference type="Proteomes" id="UP001175228">
    <property type="component" value="Unassembled WGS sequence"/>
</dbReference>
<evidence type="ECO:0000256" key="1">
    <source>
        <dbReference type="SAM" id="SignalP"/>
    </source>
</evidence>
<evidence type="ECO:0000313" key="2">
    <source>
        <dbReference type="EMBL" id="KAK0504330.1"/>
    </source>
</evidence>
<name>A0AA39V3P3_9AGAR</name>
<sequence>MQLRPSVFLELCLGPLSLCPQAPALPIPMQIIYLGHHDAFTNHHYHFDDHQAISPPNAGLNVGPYISSTSLAYLSTSM</sequence>
<gene>
    <name evidence="2" type="ORF">EDD18DRAFT_1133080</name>
</gene>